<proteinExistence type="predicted"/>
<accession>A0A814LJ35</accession>
<dbReference type="Proteomes" id="UP000681722">
    <property type="component" value="Unassembled WGS sequence"/>
</dbReference>
<dbReference type="EMBL" id="CAJOBC010004577">
    <property type="protein sequence ID" value="CAF3833141.1"/>
    <property type="molecule type" value="Genomic_DNA"/>
</dbReference>
<protein>
    <submittedName>
        <fullName evidence="1">Uncharacterized protein</fullName>
    </submittedName>
</protein>
<name>A0A814LJ35_9BILA</name>
<dbReference type="AlphaFoldDB" id="A0A814LJ35"/>
<evidence type="ECO:0000313" key="2">
    <source>
        <dbReference type="EMBL" id="CAF3833141.1"/>
    </source>
</evidence>
<organism evidence="1 3">
    <name type="scientific">Didymodactylos carnosus</name>
    <dbReference type="NCBI Taxonomy" id="1234261"/>
    <lineage>
        <taxon>Eukaryota</taxon>
        <taxon>Metazoa</taxon>
        <taxon>Spiralia</taxon>
        <taxon>Gnathifera</taxon>
        <taxon>Rotifera</taxon>
        <taxon>Eurotatoria</taxon>
        <taxon>Bdelloidea</taxon>
        <taxon>Philodinida</taxon>
        <taxon>Philodinidae</taxon>
        <taxon>Didymodactylos</taxon>
    </lineage>
</organism>
<sequence length="284" mass="33139">MGNFLSQKTRANAELIELFDIFDGNSSLSSSKSTNGELIFEDYVVIWLDTNITGDWQETEMEIRPIINYFKTFDNVDECIKYIKSLIDEKVFLIVTGTFIKQICLRIAELPNLLSIYLWCSNKTKYEKWLKNHPHITGIYLTMDSLLPQLTNDVKVCLNDLIPLSTIHSTITDLSKHNVLFPSFQFLIDVLLKMPPKELNRKSLLRQLRHYYKDNEIELDIITDFENDYSSQNAITWYLRHTFLYRLLNKACRTQGGLHNGWMSNTQCNPLLINYNMSSLVLES</sequence>
<evidence type="ECO:0000313" key="1">
    <source>
        <dbReference type="EMBL" id="CAF1065397.1"/>
    </source>
</evidence>
<dbReference type="EMBL" id="CAJNOQ010004577">
    <property type="protein sequence ID" value="CAF1065397.1"/>
    <property type="molecule type" value="Genomic_DNA"/>
</dbReference>
<evidence type="ECO:0000313" key="3">
    <source>
        <dbReference type="Proteomes" id="UP000663829"/>
    </source>
</evidence>
<gene>
    <name evidence="1" type="ORF">GPM918_LOCUS16997</name>
    <name evidence="2" type="ORF">SRO942_LOCUS16996</name>
</gene>
<dbReference type="Proteomes" id="UP000663829">
    <property type="component" value="Unassembled WGS sequence"/>
</dbReference>
<reference evidence="1" key="1">
    <citation type="submission" date="2021-02" db="EMBL/GenBank/DDBJ databases">
        <authorList>
            <person name="Nowell W R."/>
        </authorList>
    </citation>
    <scope>NUCLEOTIDE SEQUENCE</scope>
</reference>
<comment type="caution">
    <text evidence="1">The sequence shown here is derived from an EMBL/GenBank/DDBJ whole genome shotgun (WGS) entry which is preliminary data.</text>
</comment>
<keyword evidence="3" id="KW-1185">Reference proteome</keyword>